<dbReference type="CDD" id="cd02440">
    <property type="entry name" value="AdoMet_MTases"/>
    <property type="match status" value="1"/>
</dbReference>
<dbReference type="GO" id="GO:0008168">
    <property type="term" value="F:methyltransferase activity"/>
    <property type="evidence" value="ECO:0007669"/>
    <property type="project" value="UniProtKB-KW"/>
</dbReference>
<comment type="caution">
    <text evidence="2">The sequence shown here is derived from an EMBL/GenBank/DDBJ whole genome shotgun (WGS) entry which is preliminary data.</text>
</comment>
<reference evidence="2 3" key="1">
    <citation type="submission" date="2018-06" db="EMBL/GenBank/DDBJ databases">
        <title>Genomic Encyclopedia of Archaeal and Bacterial Type Strains, Phase II (KMG-II): from individual species to whole genera.</title>
        <authorList>
            <person name="Goeker M."/>
        </authorList>
    </citation>
    <scope>NUCLEOTIDE SEQUENCE [LARGE SCALE GENOMIC DNA]</scope>
    <source>
        <strain evidence="2 3">DSM 23857</strain>
    </source>
</reference>
<keyword evidence="2" id="KW-0808">Transferase</keyword>
<feature type="domain" description="Methyltransferase" evidence="1">
    <location>
        <begin position="46"/>
        <end position="138"/>
    </location>
</feature>
<dbReference type="GO" id="GO:0032259">
    <property type="term" value="P:methylation"/>
    <property type="evidence" value="ECO:0007669"/>
    <property type="project" value="UniProtKB-KW"/>
</dbReference>
<organism evidence="2 3">
    <name type="scientific">Chitinophaga skermanii</name>
    <dbReference type="NCBI Taxonomy" id="331697"/>
    <lineage>
        <taxon>Bacteria</taxon>
        <taxon>Pseudomonadati</taxon>
        <taxon>Bacteroidota</taxon>
        <taxon>Chitinophagia</taxon>
        <taxon>Chitinophagales</taxon>
        <taxon>Chitinophagaceae</taxon>
        <taxon>Chitinophaga</taxon>
    </lineage>
</organism>
<evidence type="ECO:0000313" key="3">
    <source>
        <dbReference type="Proteomes" id="UP000249547"/>
    </source>
</evidence>
<dbReference type="InterPro" id="IPR041698">
    <property type="entry name" value="Methyltransf_25"/>
</dbReference>
<dbReference type="SUPFAM" id="SSF53335">
    <property type="entry name" value="S-adenosyl-L-methionine-dependent methyltransferases"/>
    <property type="match status" value="1"/>
</dbReference>
<dbReference type="Gene3D" id="3.40.50.150">
    <property type="entry name" value="Vaccinia Virus protein VP39"/>
    <property type="match status" value="1"/>
</dbReference>
<keyword evidence="2" id="KW-0489">Methyltransferase</keyword>
<dbReference type="Pfam" id="PF13649">
    <property type="entry name" value="Methyltransf_25"/>
    <property type="match status" value="1"/>
</dbReference>
<dbReference type="OrthoDB" id="9789123at2"/>
<proteinExistence type="predicted"/>
<evidence type="ECO:0000313" key="2">
    <source>
        <dbReference type="EMBL" id="RAJ08730.1"/>
    </source>
</evidence>
<dbReference type="PANTHER" id="PTHR43591:SF110">
    <property type="entry name" value="RHODANESE DOMAIN-CONTAINING PROTEIN"/>
    <property type="match status" value="1"/>
</dbReference>
<sequence>MDKTAQAVKIFSEVAQVYDEKFSDVSKYKLGLDLFCSLLPMDHPKVLELACGPGNLSKYLLTHVPGLELLGTDLSETMLAFARAHNPEARFELRDARDLSGIDQQFNGILCGFGLPYFTKEEAEKFIHEAYSVLPPGGAVYVSTMEDDYEKSG</sequence>
<gene>
    <name evidence="2" type="ORF">LX64_01384</name>
</gene>
<dbReference type="Proteomes" id="UP000249547">
    <property type="component" value="Unassembled WGS sequence"/>
</dbReference>
<name>A0A327QWJ7_9BACT</name>
<accession>A0A327QWJ7</accession>
<protein>
    <submittedName>
        <fullName evidence="2">Methyltransferase family protein</fullName>
    </submittedName>
</protein>
<keyword evidence="3" id="KW-1185">Reference proteome</keyword>
<dbReference type="InterPro" id="IPR029063">
    <property type="entry name" value="SAM-dependent_MTases_sf"/>
</dbReference>
<evidence type="ECO:0000259" key="1">
    <source>
        <dbReference type="Pfam" id="PF13649"/>
    </source>
</evidence>
<dbReference type="PANTHER" id="PTHR43591">
    <property type="entry name" value="METHYLTRANSFERASE"/>
    <property type="match status" value="1"/>
</dbReference>
<dbReference type="AlphaFoldDB" id="A0A327QWJ7"/>
<dbReference type="RefSeq" id="WP_111596845.1">
    <property type="nucleotide sequence ID" value="NZ_QLLL01000002.1"/>
</dbReference>
<dbReference type="EMBL" id="QLLL01000002">
    <property type="protein sequence ID" value="RAJ08730.1"/>
    <property type="molecule type" value="Genomic_DNA"/>
</dbReference>